<feature type="region of interest" description="Disordered" evidence="1">
    <location>
        <begin position="1063"/>
        <end position="1098"/>
    </location>
</feature>
<proteinExistence type="predicted"/>
<feature type="region of interest" description="Disordered" evidence="1">
    <location>
        <begin position="1212"/>
        <end position="1272"/>
    </location>
</feature>
<evidence type="ECO:0000313" key="3">
    <source>
        <dbReference type="Proteomes" id="UP000265618"/>
    </source>
</evidence>
<feature type="non-terminal residue" evidence="2">
    <location>
        <position position="1"/>
    </location>
</feature>
<sequence>VSAGPLTAVWGGALGSYPTTSLSCPSGVCTITTAAPSSEGYHTLTLALGGTVLSSLSVPVVPQVAAETSTVTATTLSDTLFSLAVTPSDLCGTYMGGLSPIGVVRNTSGAVVGQVTFSEVGLASEYYSSVSVSGEGVYDVTVSIGEVVLSTSAYASGCVSEVDGVTYYPSALETLAAMSVPSHIDIGSPFSVVFSLLDVAGDIITAQLSMTLEWQGVTYSSQDYVFDGSAYHLSLTAPLSLSDSGTHYVSIFLDGSATSFVSVPLDAAVELGSSWVYGCSQLTPFESDGVFGTCLPMEYSFSLLDKDSAPIEEDLPDASIDGAWSGPLAQYPSVTVSYMGDGEYVLAGISPSDAGTHTLSVSVGSLWFQSTTVTLEQLVSADECTILIPQYVLTGDTFTVDVTVRDGCGTLIPGLSPVISVLDSYSDPVDGSLYPLELADPSAGVYSHTVTAALGEGVYTVRAVQGDAVWEGTTMVAAMVVSDGDRYYSVSAIHSSVVYTNHTHRGEAYSATITLREVSGALVPVPLTVTGGYGDADTPALWTGDVSCTYTIEGVVPCSEYTPTHHIRVDGVSVLSDAVSLVSVVSAAESTLRLSDSSTSLLHSVVGDSVTITLNPSDSCGDDMGASDVDPSAVSIGVEADGLVPQTLSLGIVDGSLSCEFTPTIEGVYSVYGELEGDTFGQSTLYANTLSVSQNGVVSYISKDASTLSGVPPLVGLGDSLPLSLSLCDMAGGQVSGEGVPVSVSWTGSDTGVTITPSDSSFEVDVSVPADMSLVGSHLLSVSVADTPILHTSLSLAARAAGAAGSDPVWVGSVAVDMETKVQTCGSLHSSVSVYGTTGSAVTADVSAAVYSVWSSSDDVYEYTFSGNGACESALDSPDTAGVYTVTTYLQDSLSASEGSAVSVGSNTVSVHQAISLSNSGVDVTSAATQSEPFTLGVTVCDACQTPMPGAVVTYRVTDVATGQIVELNGLTMGEGGYSGDLSLPSGQYDLRTTVTEGSVHFAVITDLTVSDPSSVPKVLLGLGLGVLVFTVGVGLSWAIRHYRQDRPSRVKQARTLPELRKYMDRGDPIPTPAPSSKRPLRPRVRGTVSPSKSQRNIHPSLAAALTTNRSHAPVGRNKSAVPGLGVKPVSLGDLTKRGHAQGLVARPPQARASLGPVTSGAVTQLQSTPPVGHLPAFTLPAIPTNGFAPLPVQSMHAKMVPIMAPIGRAAVPSPPTHDPHRLSFSEVMPGAARRASISSRGSLSRRNSELPAFELRPSAHYSDSEPSDAEF</sequence>
<evidence type="ECO:0008006" key="4">
    <source>
        <dbReference type="Google" id="ProtNLM"/>
    </source>
</evidence>
<organism evidence="2 3">
    <name type="scientific">Kipferlia bialata</name>
    <dbReference type="NCBI Taxonomy" id="797122"/>
    <lineage>
        <taxon>Eukaryota</taxon>
        <taxon>Metamonada</taxon>
        <taxon>Carpediemonas-like organisms</taxon>
        <taxon>Kipferlia</taxon>
    </lineage>
</organism>
<feature type="compositionally biased region" description="Low complexity" evidence="1">
    <location>
        <begin position="1232"/>
        <end position="1246"/>
    </location>
</feature>
<dbReference type="Gene3D" id="2.60.40.10">
    <property type="entry name" value="Immunoglobulins"/>
    <property type="match status" value="1"/>
</dbReference>
<evidence type="ECO:0000256" key="1">
    <source>
        <dbReference type="SAM" id="MobiDB-lite"/>
    </source>
</evidence>
<name>A0A391NQB7_9EUKA</name>
<dbReference type="Proteomes" id="UP000265618">
    <property type="component" value="Unassembled WGS sequence"/>
</dbReference>
<gene>
    <name evidence="2" type="ORF">KIPB_003578</name>
</gene>
<feature type="compositionally biased region" description="Polar residues" evidence="1">
    <location>
        <begin position="1089"/>
        <end position="1098"/>
    </location>
</feature>
<comment type="caution">
    <text evidence="2">The sequence shown here is derived from an EMBL/GenBank/DDBJ whole genome shotgun (WGS) entry which is preliminary data.</text>
</comment>
<evidence type="ECO:0000313" key="2">
    <source>
        <dbReference type="EMBL" id="GCA62446.1"/>
    </source>
</evidence>
<protein>
    <recommendedName>
        <fullName evidence="4">Ig-like domain-containing protein</fullName>
    </recommendedName>
</protein>
<keyword evidence="3" id="KW-1185">Reference proteome</keyword>
<dbReference type="AlphaFoldDB" id="A0A391NQB7"/>
<dbReference type="EMBL" id="BDIP01000696">
    <property type="protein sequence ID" value="GCA62446.1"/>
    <property type="molecule type" value="Genomic_DNA"/>
</dbReference>
<accession>A0A391NQB7</accession>
<dbReference type="InterPro" id="IPR013783">
    <property type="entry name" value="Ig-like_fold"/>
</dbReference>
<reference evidence="2 3" key="1">
    <citation type="journal article" date="2018" name="PLoS ONE">
        <title>The draft genome of Kipferlia bialata reveals reductive genome evolution in fornicate parasites.</title>
        <authorList>
            <person name="Tanifuji G."/>
            <person name="Takabayashi S."/>
            <person name="Kume K."/>
            <person name="Takagi M."/>
            <person name="Nakayama T."/>
            <person name="Kamikawa R."/>
            <person name="Inagaki Y."/>
            <person name="Hashimoto T."/>
        </authorList>
    </citation>
    <scope>NUCLEOTIDE SEQUENCE [LARGE SCALE GENOMIC DNA]</scope>
    <source>
        <strain evidence="2">NY0173</strain>
    </source>
</reference>